<sequence length="236" mass="26681">MDRRKSIQTIIMGAGASALMFHGCKTDTDMDVPVASDNNAYFGRTPEELERIEKLKAIQLFNEHEMETITLLSTIILPPKEPHGGPIEAEVPEFIEFIAKDIPELELTLKGGLMWLDHQCNVLFDQEFKTASVDQQKQILDTIAFQDVEIPLDEQPLEIQFFALMRNLTVTGYYTSKVGIADLGYKGNQPNIWDGVPQDVLDQHGVAYDPEWIAKCVDQSKRNEIAEWDENGNLLT</sequence>
<organism evidence="1 3">
    <name type="scientific">Flagellimonas pelagia</name>
    <dbReference type="NCBI Taxonomy" id="2306998"/>
    <lineage>
        <taxon>Bacteria</taxon>
        <taxon>Pseudomonadati</taxon>
        <taxon>Bacteroidota</taxon>
        <taxon>Flavobacteriia</taxon>
        <taxon>Flavobacteriales</taxon>
        <taxon>Flavobacteriaceae</taxon>
        <taxon>Flagellimonas</taxon>
    </lineage>
</organism>
<dbReference type="Proteomes" id="UP000266691">
    <property type="component" value="Unassembled WGS sequence"/>
</dbReference>
<dbReference type="InterPro" id="IPR027056">
    <property type="entry name" value="Gluconate_2DH_su3"/>
</dbReference>
<dbReference type="AlphaFoldDB" id="A0A3A1NHZ6"/>
<evidence type="ECO:0000313" key="3">
    <source>
        <dbReference type="Proteomes" id="UP000266691"/>
    </source>
</evidence>
<protein>
    <submittedName>
        <fullName evidence="1">Gluconate 2-dehydrogenase subunit 3 family protein</fullName>
    </submittedName>
</protein>
<evidence type="ECO:0000313" key="4">
    <source>
        <dbReference type="Proteomes" id="UP000321621"/>
    </source>
</evidence>
<dbReference type="OrthoDB" id="129242at2"/>
<reference evidence="1 3" key="1">
    <citation type="submission" date="2018-08" db="EMBL/GenBank/DDBJ databases">
        <title>Proposal of Muricauda 72 sp.nov. and Muricauda NH166 sp.nov., isolated from seawater.</title>
        <authorList>
            <person name="Cheng H."/>
            <person name="Wu Y.-H."/>
            <person name="Guo L.-L."/>
            <person name="Xu X.-W."/>
        </authorList>
    </citation>
    <scope>NUCLEOTIDE SEQUENCE [LARGE SCALE GENOMIC DNA]</scope>
    <source>
        <strain evidence="1 3">72</strain>
    </source>
</reference>
<evidence type="ECO:0000313" key="2">
    <source>
        <dbReference type="EMBL" id="TXJ92774.1"/>
    </source>
</evidence>
<name>A0A3A1NHZ6_9FLAO</name>
<dbReference type="EMBL" id="VNWK01000031">
    <property type="protein sequence ID" value="TXJ92774.1"/>
    <property type="molecule type" value="Genomic_DNA"/>
</dbReference>
<dbReference type="RefSeq" id="WP_119648162.1">
    <property type="nucleotide sequence ID" value="NZ_QXFI01000031.1"/>
</dbReference>
<gene>
    <name evidence="1" type="ORF">D2V05_13525</name>
    <name evidence="2" type="ORF">FQ017_13395</name>
</gene>
<reference evidence="2 4" key="2">
    <citation type="submission" date="2019-07" db="EMBL/GenBank/DDBJ databases">
        <title>Draft genome of two Muricauda strains isolated from deep sea.</title>
        <authorList>
            <person name="Sun C."/>
        </authorList>
    </citation>
    <scope>NUCLEOTIDE SEQUENCE [LARGE SCALE GENOMIC DNA]</scope>
    <source>
        <strain evidence="2 4">72</strain>
    </source>
</reference>
<comment type="caution">
    <text evidence="1">The sequence shown here is derived from an EMBL/GenBank/DDBJ whole genome shotgun (WGS) entry which is preliminary data.</text>
</comment>
<keyword evidence="4" id="KW-1185">Reference proteome</keyword>
<accession>A0A3A1NHZ6</accession>
<dbReference type="Pfam" id="PF13618">
    <property type="entry name" value="Gluconate_2-dh3"/>
    <property type="match status" value="1"/>
</dbReference>
<evidence type="ECO:0000313" key="1">
    <source>
        <dbReference type="EMBL" id="RIV43434.1"/>
    </source>
</evidence>
<dbReference type="Proteomes" id="UP000321621">
    <property type="component" value="Unassembled WGS sequence"/>
</dbReference>
<proteinExistence type="predicted"/>
<dbReference type="EMBL" id="QXFI01000031">
    <property type="protein sequence ID" value="RIV43434.1"/>
    <property type="molecule type" value="Genomic_DNA"/>
</dbReference>